<dbReference type="InterPro" id="IPR022385">
    <property type="entry name" value="Rhs_assc_core"/>
</dbReference>
<organism evidence="1 2">
    <name type="scientific">Rapidithrix thailandica</name>
    <dbReference type="NCBI Taxonomy" id="413964"/>
    <lineage>
        <taxon>Bacteria</taxon>
        <taxon>Pseudomonadati</taxon>
        <taxon>Bacteroidota</taxon>
        <taxon>Cytophagia</taxon>
        <taxon>Cytophagales</taxon>
        <taxon>Flammeovirgaceae</taxon>
        <taxon>Rapidithrix</taxon>
    </lineage>
</organism>
<evidence type="ECO:0000313" key="2">
    <source>
        <dbReference type="Proteomes" id="UP001403385"/>
    </source>
</evidence>
<protein>
    <submittedName>
        <fullName evidence="1">RHS repeat-associated core domain-containing protein</fullName>
    </submittedName>
</protein>
<keyword evidence="2" id="KW-1185">Reference proteome</keyword>
<name>A0AAW9RZU7_9BACT</name>
<dbReference type="NCBIfam" id="TIGR03696">
    <property type="entry name" value="Rhs_assc_core"/>
    <property type="match status" value="1"/>
</dbReference>
<evidence type="ECO:0000313" key="1">
    <source>
        <dbReference type="EMBL" id="MEN7550422.1"/>
    </source>
</evidence>
<sequence length="109" mass="12576">MKGENCTECRFDTLSNVVIYFPRGKQVTDRKYSDEAYRCGFNGKENDKDFGNQHLIQDYGFRLYNPEIGKFLSVDPLTSSYPWYTPIAAVDLDGLEDQYYLSSKCIPCT</sequence>
<comment type="caution">
    <text evidence="1">The sequence shown here is derived from an EMBL/GenBank/DDBJ whole genome shotgun (WGS) entry which is preliminary data.</text>
</comment>
<dbReference type="Gene3D" id="2.180.10.10">
    <property type="entry name" value="RHS repeat-associated core"/>
    <property type="match status" value="1"/>
</dbReference>
<dbReference type="AlphaFoldDB" id="A0AAW9RZU7"/>
<dbReference type="Proteomes" id="UP001403385">
    <property type="component" value="Unassembled WGS sequence"/>
</dbReference>
<reference evidence="1 2" key="1">
    <citation type="submission" date="2024-04" db="EMBL/GenBank/DDBJ databases">
        <title>Novel genus in family Flammeovirgaceae.</title>
        <authorList>
            <person name="Nguyen T.H."/>
            <person name="Vuong T.Q."/>
            <person name="Le H."/>
            <person name="Kim S.-G."/>
        </authorList>
    </citation>
    <scope>NUCLEOTIDE SEQUENCE [LARGE SCALE GENOMIC DNA]</scope>
    <source>
        <strain evidence="1 2">JCM 23209</strain>
    </source>
</reference>
<dbReference type="EMBL" id="JBDKWZ010000014">
    <property type="protein sequence ID" value="MEN7550422.1"/>
    <property type="molecule type" value="Genomic_DNA"/>
</dbReference>
<accession>A0AAW9RZU7</accession>
<dbReference type="RefSeq" id="WP_346823204.1">
    <property type="nucleotide sequence ID" value="NZ_JBDKWZ010000014.1"/>
</dbReference>
<gene>
    <name evidence="1" type="ORF">AAG747_21060</name>
</gene>
<proteinExistence type="predicted"/>